<gene>
    <name evidence="1" type="ORF">BG011_005031</name>
</gene>
<dbReference type="AlphaFoldDB" id="A0A9P6U1W1"/>
<dbReference type="Proteomes" id="UP000726737">
    <property type="component" value="Unassembled WGS sequence"/>
</dbReference>
<sequence length="101" mass="11785">MVLPQESLEALLSITPELQELKLINLCKYIVHDELATLADASFEYDRQRLLDHLCALTLNQTLQSFHFSSLDDHPSEEILQETIHPKMFPKVTEWSFWSKD</sequence>
<keyword evidence="2" id="KW-1185">Reference proteome</keyword>
<proteinExistence type="predicted"/>
<protein>
    <submittedName>
        <fullName evidence="1">Uncharacterized protein</fullName>
    </submittedName>
</protein>
<evidence type="ECO:0000313" key="1">
    <source>
        <dbReference type="EMBL" id="KAG0255616.1"/>
    </source>
</evidence>
<organism evidence="1 2">
    <name type="scientific">Mortierella polycephala</name>
    <dbReference type="NCBI Taxonomy" id="41804"/>
    <lineage>
        <taxon>Eukaryota</taxon>
        <taxon>Fungi</taxon>
        <taxon>Fungi incertae sedis</taxon>
        <taxon>Mucoromycota</taxon>
        <taxon>Mortierellomycotina</taxon>
        <taxon>Mortierellomycetes</taxon>
        <taxon>Mortierellales</taxon>
        <taxon>Mortierellaceae</taxon>
        <taxon>Mortierella</taxon>
    </lineage>
</organism>
<reference evidence="1" key="1">
    <citation type="journal article" date="2020" name="Fungal Divers.">
        <title>Resolving the Mortierellaceae phylogeny through synthesis of multi-gene phylogenetics and phylogenomics.</title>
        <authorList>
            <person name="Vandepol N."/>
            <person name="Liber J."/>
            <person name="Desiro A."/>
            <person name="Na H."/>
            <person name="Kennedy M."/>
            <person name="Barry K."/>
            <person name="Grigoriev I.V."/>
            <person name="Miller A.N."/>
            <person name="O'Donnell K."/>
            <person name="Stajich J.E."/>
            <person name="Bonito G."/>
        </authorList>
    </citation>
    <scope>NUCLEOTIDE SEQUENCE</scope>
    <source>
        <strain evidence="1">KOD948</strain>
    </source>
</reference>
<evidence type="ECO:0000313" key="2">
    <source>
        <dbReference type="Proteomes" id="UP000726737"/>
    </source>
</evidence>
<accession>A0A9P6U1W1</accession>
<dbReference type="EMBL" id="JAAAJA010000340">
    <property type="protein sequence ID" value="KAG0255616.1"/>
    <property type="molecule type" value="Genomic_DNA"/>
</dbReference>
<name>A0A9P6U1W1_9FUNG</name>
<comment type="caution">
    <text evidence="1">The sequence shown here is derived from an EMBL/GenBank/DDBJ whole genome shotgun (WGS) entry which is preliminary data.</text>
</comment>